<dbReference type="GO" id="GO:0004519">
    <property type="term" value="F:endonuclease activity"/>
    <property type="evidence" value="ECO:0007669"/>
    <property type="project" value="UniProtKB-KW"/>
</dbReference>
<reference evidence="2" key="1">
    <citation type="journal article" date="2020" name="mSystems">
        <title>Genome- and Community-Level Interaction Insights into Carbon Utilization and Element Cycling Functions of Hydrothermarchaeota in Hydrothermal Sediment.</title>
        <authorList>
            <person name="Zhou Z."/>
            <person name="Liu Y."/>
            <person name="Xu W."/>
            <person name="Pan J."/>
            <person name="Luo Z.H."/>
            <person name="Li M."/>
        </authorList>
    </citation>
    <scope>NUCLEOTIDE SEQUENCE [LARGE SCALE GENOMIC DNA]</scope>
    <source>
        <strain evidence="2">HyVt-456</strain>
    </source>
</reference>
<gene>
    <name evidence="2" type="ORF">ENJ10_09790</name>
</gene>
<organism evidence="2">
    <name type="scientific">Caldithrix abyssi</name>
    <dbReference type="NCBI Taxonomy" id="187145"/>
    <lineage>
        <taxon>Bacteria</taxon>
        <taxon>Pseudomonadati</taxon>
        <taxon>Calditrichota</taxon>
        <taxon>Calditrichia</taxon>
        <taxon>Calditrichales</taxon>
        <taxon>Calditrichaceae</taxon>
        <taxon>Caldithrix</taxon>
    </lineage>
</organism>
<dbReference type="SMART" id="SM00507">
    <property type="entry name" value="HNHc"/>
    <property type="match status" value="1"/>
</dbReference>
<dbReference type="Gene3D" id="1.10.30.50">
    <property type="match status" value="1"/>
</dbReference>
<feature type="domain" description="HNH nuclease" evidence="1">
    <location>
        <begin position="71"/>
        <end position="122"/>
    </location>
</feature>
<name>A0A7V1LN02_CALAY</name>
<dbReference type="PANTHER" id="PTHR33877:SF2">
    <property type="entry name" value="OS07G0170200 PROTEIN"/>
    <property type="match status" value="1"/>
</dbReference>
<dbReference type="Proteomes" id="UP000886005">
    <property type="component" value="Unassembled WGS sequence"/>
</dbReference>
<keyword evidence="2" id="KW-0540">Nuclease</keyword>
<protein>
    <submittedName>
        <fullName evidence="2">HNH endonuclease</fullName>
    </submittedName>
</protein>
<dbReference type="PANTHER" id="PTHR33877">
    <property type="entry name" value="SLL1193 PROTEIN"/>
    <property type="match status" value="1"/>
</dbReference>
<evidence type="ECO:0000313" key="2">
    <source>
        <dbReference type="EMBL" id="HED10968.1"/>
    </source>
</evidence>
<accession>A0A7V1LN02</accession>
<keyword evidence="2" id="KW-0378">Hydrolase</keyword>
<dbReference type="Pfam" id="PF14279">
    <property type="entry name" value="HNH_5"/>
    <property type="match status" value="1"/>
</dbReference>
<dbReference type="InterPro" id="IPR003615">
    <property type="entry name" value="HNH_nuc"/>
</dbReference>
<dbReference type="CDD" id="cd00085">
    <property type="entry name" value="HNHc"/>
    <property type="match status" value="1"/>
</dbReference>
<dbReference type="InterPro" id="IPR052892">
    <property type="entry name" value="NA-targeting_endonuclease"/>
</dbReference>
<keyword evidence="2" id="KW-0255">Endonuclease</keyword>
<sequence length="168" mass="19676">MLKQSVLVLNQNYVPISICSARKAVILLLLDKAQMIERYEGAIHSARQTMPYPSVIRLNRYIRRPYQTVSLNRKNIVKRDRNRCQYCGKNHQPMTIDHIIPKSLGGRDTWENLVCACSRCNHKKGDRTPEQAGMKLLRKPTRPTHLFYLQYLANGRPHPTWQDYLFLN</sequence>
<dbReference type="AlphaFoldDB" id="A0A7V1LN02"/>
<comment type="caution">
    <text evidence="2">The sequence shown here is derived from an EMBL/GenBank/DDBJ whole genome shotgun (WGS) entry which is preliminary data.</text>
</comment>
<dbReference type="EMBL" id="DRLD01000270">
    <property type="protein sequence ID" value="HED10968.1"/>
    <property type="molecule type" value="Genomic_DNA"/>
</dbReference>
<evidence type="ECO:0000259" key="1">
    <source>
        <dbReference type="SMART" id="SM00507"/>
    </source>
</evidence>
<dbReference type="InterPro" id="IPR029471">
    <property type="entry name" value="HNH_5"/>
</dbReference>
<proteinExistence type="predicted"/>